<sequence length="340" mass="38217">MYFYKQQKFFQGETKVKVLVTGGAGYIGSHFVKYLVKNNFSPVVLDSLVRGHREAVGDSVPFENADLLDYDSLEKVIYKHKPEAIVHFAAFAYVGESVENPELYYTNNVVGSFNLIKAAVKNNIKKFVFSSTCSIYGNPLNVPISESEPAKPINPYANTKLVIEMMLKDFEYKYGLKHVCLRYFNAAGADPEGEIGESHSPETHLIPIVLEAALGKREKVFVFGNDYDTQDGTCIRDYIHVVDLADAHLKALLYLDKENSTSEIINLGTGAGNSVLEIIKRAEEITGKKINYEITGRRPGDPAVLVADNKKARKLLDWKPELKIEEILSTAWKWHSNPRY</sequence>
<dbReference type="Gene3D" id="3.90.25.10">
    <property type="entry name" value="UDP-galactose 4-epimerase, domain 1"/>
    <property type="match status" value="1"/>
</dbReference>
<dbReference type="PANTHER" id="PTHR43725">
    <property type="entry name" value="UDP-GLUCOSE 4-EPIMERASE"/>
    <property type="match status" value="1"/>
</dbReference>
<dbReference type="GO" id="GO:0003978">
    <property type="term" value="F:UDP-glucose 4-epimerase activity"/>
    <property type="evidence" value="ECO:0007669"/>
    <property type="project" value="UniProtKB-UniRule"/>
</dbReference>
<dbReference type="AlphaFoldDB" id="I6ZX21"/>
<accession>I6ZX21</accession>
<dbReference type="InterPro" id="IPR016040">
    <property type="entry name" value="NAD(P)-bd_dom"/>
</dbReference>
<dbReference type="KEGG" id="mro:MROS_0364"/>
<evidence type="ECO:0000256" key="9">
    <source>
        <dbReference type="ARBA" id="ARBA00023277"/>
    </source>
</evidence>
<evidence type="ECO:0000256" key="5">
    <source>
        <dbReference type="ARBA" id="ARBA00013189"/>
    </source>
</evidence>
<dbReference type="Proteomes" id="UP000009011">
    <property type="component" value="Chromosome"/>
</dbReference>
<dbReference type="STRING" id="1191523.MROS_0364"/>
<comment type="cofactor">
    <cofactor evidence="2 10">
        <name>NAD(+)</name>
        <dbReference type="ChEBI" id="CHEBI:57540"/>
    </cofactor>
</comment>
<evidence type="ECO:0000259" key="11">
    <source>
        <dbReference type="Pfam" id="PF16363"/>
    </source>
</evidence>
<name>I6ZX21_MELRP</name>
<dbReference type="PANTHER" id="PTHR43725:SF53">
    <property type="entry name" value="UDP-ARABINOSE 4-EPIMERASE 1"/>
    <property type="match status" value="1"/>
</dbReference>
<evidence type="ECO:0000256" key="10">
    <source>
        <dbReference type="RuleBase" id="RU366046"/>
    </source>
</evidence>
<dbReference type="CDD" id="cd05247">
    <property type="entry name" value="UDP_G4E_1_SDR_e"/>
    <property type="match status" value="1"/>
</dbReference>
<evidence type="ECO:0000256" key="2">
    <source>
        <dbReference type="ARBA" id="ARBA00001911"/>
    </source>
</evidence>
<proteinExistence type="inferred from homology"/>
<evidence type="ECO:0000256" key="4">
    <source>
        <dbReference type="ARBA" id="ARBA00007637"/>
    </source>
</evidence>
<dbReference type="eggNOG" id="COG1087">
    <property type="taxonomic scope" value="Bacteria"/>
</dbReference>
<organism evidence="12 13">
    <name type="scientific">Melioribacter roseus (strain DSM 23840 / JCM 17771 / VKM B-2668 / P3M-2)</name>
    <dbReference type="NCBI Taxonomy" id="1191523"/>
    <lineage>
        <taxon>Bacteria</taxon>
        <taxon>Pseudomonadati</taxon>
        <taxon>Ignavibacteriota</taxon>
        <taxon>Ignavibacteria</taxon>
        <taxon>Ignavibacteriales</taxon>
        <taxon>Melioribacteraceae</taxon>
        <taxon>Melioribacter</taxon>
    </lineage>
</organism>
<gene>
    <name evidence="12" type="ordered locus">MROS_0364</name>
</gene>
<dbReference type="InterPro" id="IPR036291">
    <property type="entry name" value="NAD(P)-bd_dom_sf"/>
</dbReference>
<dbReference type="GO" id="GO:0006012">
    <property type="term" value="P:galactose metabolic process"/>
    <property type="evidence" value="ECO:0007669"/>
    <property type="project" value="UniProtKB-UniPathway"/>
</dbReference>
<evidence type="ECO:0000256" key="1">
    <source>
        <dbReference type="ARBA" id="ARBA00000083"/>
    </source>
</evidence>
<keyword evidence="13" id="KW-1185">Reference proteome</keyword>
<comment type="subunit">
    <text evidence="10">Homodimer.</text>
</comment>
<keyword evidence="7 10" id="KW-0520">NAD</keyword>
<dbReference type="NCBIfam" id="TIGR01179">
    <property type="entry name" value="galE"/>
    <property type="match status" value="1"/>
</dbReference>
<evidence type="ECO:0000256" key="7">
    <source>
        <dbReference type="ARBA" id="ARBA00023027"/>
    </source>
</evidence>
<dbReference type="PATRIC" id="fig|1191523.3.peg.378"/>
<dbReference type="EMBL" id="CP003557">
    <property type="protein sequence ID" value="AFN73608.1"/>
    <property type="molecule type" value="Genomic_DNA"/>
</dbReference>
<dbReference type="EC" id="5.1.3.2" evidence="5 10"/>
<evidence type="ECO:0000313" key="12">
    <source>
        <dbReference type="EMBL" id="AFN73608.1"/>
    </source>
</evidence>
<evidence type="ECO:0000256" key="8">
    <source>
        <dbReference type="ARBA" id="ARBA00023235"/>
    </source>
</evidence>
<comment type="pathway">
    <text evidence="3 10">Carbohydrate metabolism; galactose metabolism.</text>
</comment>
<evidence type="ECO:0000313" key="13">
    <source>
        <dbReference type="Proteomes" id="UP000009011"/>
    </source>
</evidence>
<evidence type="ECO:0000256" key="6">
    <source>
        <dbReference type="ARBA" id="ARBA00018569"/>
    </source>
</evidence>
<dbReference type="UniPathway" id="UPA00214"/>
<feature type="domain" description="NAD(P)-binding" evidence="11">
    <location>
        <begin position="19"/>
        <end position="329"/>
    </location>
</feature>
<protein>
    <recommendedName>
        <fullName evidence="6 10">UDP-glucose 4-epimerase</fullName>
        <ecNumber evidence="5 10">5.1.3.2</ecNumber>
    </recommendedName>
</protein>
<keyword evidence="8 10" id="KW-0413">Isomerase</keyword>
<comment type="similarity">
    <text evidence="4 10">Belongs to the NAD(P)-dependent epimerase/dehydratase family.</text>
</comment>
<keyword evidence="9 10" id="KW-0119">Carbohydrate metabolism</keyword>
<reference evidence="12 13" key="1">
    <citation type="journal article" date="2013" name="PLoS ONE">
        <title>Genomic analysis of Melioribacter roseus, facultatively anaerobic organotrophic bacterium representing a novel deep lineage within Bacteriodetes/Chlorobi group.</title>
        <authorList>
            <person name="Kadnikov V.V."/>
            <person name="Mardanov A.V."/>
            <person name="Podosokorskaya O.A."/>
            <person name="Gavrilov S.N."/>
            <person name="Kublanov I.V."/>
            <person name="Beletsky A.V."/>
            <person name="Bonch-Osmolovskaya E.A."/>
            <person name="Ravin N.V."/>
        </authorList>
    </citation>
    <scope>NUCLEOTIDE SEQUENCE [LARGE SCALE GENOMIC DNA]</scope>
    <source>
        <strain evidence="13">JCM 17771 / P3M-2</strain>
    </source>
</reference>
<dbReference type="InterPro" id="IPR005886">
    <property type="entry name" value="UDP_G4E"/>
</dbReference>
<dbReference type="SUPFAM" id="SSF51735">
    <property type="entry name" value="NAD(P)-binding Rossmann-fold domains"/>
    <property type="match status" value="1"/>
</dbReference>
<dbReference type="Gene3D" id="3.40.50.720">
    <property type="entry name" value="NAD(P)-binding Rossmann-like Domain"/>
    <property type="match status" value="1"/>
</dbReference>
<dbReference type="Pfam" id="PF16363">
    <property type="entry name" value="GDP_Man_Dehyd"/>
    <property type="match status" value="1"/>
</dbReference>
<dbReference type="HOGENOM" id="CLU_007383_1_10_10"/>
<comment type="catalytic activity">
    <reaction evidence="1 10">
        <text>UDP-alpha-D-glucose = UDP-alpha-D-galactose</text>
        <dbReference type="Rhea" id="RHEA:22168"/>
        <dbReference type="ChEBI" id="CHEBI:58885"/>
        <dbReference type="ChEBI" id="CHEBI:66914"/>
        <dbReference type="EC" id="5.1.3.2"/>
    </reaction>
</comment>
<evidence type="ECO:0000256" key="3">
    <source>
        <dbReference type="ARBA" id="ARBA00004947"/>
    </source>
</evidence>